<accession>A0ABR1I7Q9</accession>
<keyword evidence="7" id="KW-0560">Oxidoreductase</keyword>
<feature type="transmembrane region" description="Helical" evidence="12">
    <location>
        <begin position="136"/>
        <end position="162"/>
    </location>
</feature>
<dbReference type="InterPro" id="IPR013130">
    <property type="entry name" value="Fe3_Rdtase_TM_dom"/>
</dbReference>
<dbReference type="SFLD" id="SFLDS00052">
    <property type="entry name" value="Ferric_Reductase_Domain"/>
    <property type="match status" value="1"/>
</dbReference>
<dbReference type="Pfam" id="PF08022">
    <property type="entry name" value="FAD_binding_8"/>
    <property type="match status" value="1"/>
</dbReference>
<evidence type="ECO:0000256" key="4">
    <source>
        <dbReference type="ARBA" id="ARBA00022692"/>
    </source>
</evidence>
<dbReference type="CDD" id="cd06186">
    <property type="entry name" value="NOX_Duox_like_FAD_NADP"/>
    <property type="match status" value="1"/>
</dbReference>
<evidence type="ECO:0000256" key="10">
    <source>
        <dbReference type="ARBA" id="ARBA00023180"/>
    </source>
</evidence>
<name>A0ABR1I7Q9_9HYPO</name>
<keyword evidence="10" id="KW-0325">Glycoprotein</keyword>
<dbReference type="PANTHER" id="PTHR32361:SF9">
    <property type="entry name" value="FERRIC REDUCTASE TRANSMEMBRANE COMPONENT 3-RELATED"/>
    <property type="match status" value="1"/>
</dbReference>
<keyword evidence="8" id="KW-0406">Ion transport</keyword>
<feature type="transmembrane region" description="Helical" evidence="12">
    <location>
        <begin position="201"/>
        <end position="219"/>
    </location>
</feature>
<sequence>MAGGSHVDPAFVAKLARRSQLNHEAMVVFAGLMAGLTGLVMALHLLRRLGAGNQRPKWRLTALVAVSRMTRSIMLHKLPGLPAMGHTSVIVIYLAINSIATFIKMAIANNLILIVLALKNTPLAFVTAWSHERLNIFHRVAGFTTVVFVIIHGCSYAAVFGMQGRLSRLAELKEIFGIIAGFSFLCVAVAGAVVRKWWYELFYFLHVTFWMLAIVMIGLHQPEPTKKILIVTCTAAGLWGLDRLIRLVRLAVNGTNNTVTLTPLPHGGTRLVFAKPPLGVALAKHCFLWIPSIRAVQTHPFTIAATDPLEFVVAAHDGFTRSLHNYAVRNPGVSLRASVDGPYGTSPDASRHDKVILVAGGSGASFTIGVALSILKRSNGNENKSIVFIWMIKHQTYLTWFSEHLETLKSDPRVSIHVYVTRSSASEILSKTPSSSSSSDSSSRSRSTTSDPEKAPLPSLVIPIPSLKSDLEKEAFSSPIESPVSPLEEVESVNDLRIMYRRPDVTALIKAGVEGVPASQRVLVMACGPQSLTTTVRNATAECVKAKGPGIELHCEQFGW</sequence>
<feature type="transmembrane region" description="Helical" evidence="12">
    <location>
        <begin position="174"/>
        <end position="195"/>
    </location>
</feature>
<dbReference type="Pfam" id="PF01794">
    <property type="entry name" value="Ferric_reduct"/>
    <property type="match status" value="1"/>
</dbReference>
<keyword evidence="15" id="KW-1185">Reference proteome</keyword>
<reference evidence="14 15" key="1">
    <citation type="journal article" date="2025" name="Microbiol. Resour. Announc.">
        <title>Draft genome sequences for Neonectria magnoliae and Neonectria punicea, canker pathogens of Liriodendron tulipifera and Acer saccharum in West Virginia.</title>
        <authorList>
            <person name="Petronek H.M."/>
            <person name="Kasson M.T."/>
            <person name="Metheny A.M."/>
            <person name="Stauder C.M."/>
            <person name="Lovett B."/>
            <person name="Lynch S.C."/>
            <person name="Garnas J.R."/>
            <person name="Kasson L.R."/>
            <person name="Stajich J.E."/>
        </authorList>
    </citation>
    <scope>NUCLEOTIDE SEQUENCE [LARGE SCALE GENOMIC DNA]</scope>
    <source>
        <strain evidence="14 15">NRRL 64651</strain>
    </source>
</reference>
<proteinExistence type="inferred from homology"/>
<keyword evidence="4 12" id="KW-0812">Transmembrane</keyword>
<comment type="caution">
    <text evidence="14">The sequence shown here is derived from an EMBL/GenBank/DDBJ whole genome shotgun (WGS) entry which is preliminary data.</text>
</comment>
<feature type="compositionally biased region" description="Low complexity" evidence="11">
    <location>
        <begin position="434"/>
        <end position="460"/>
    </location>
</feature>
<dbReference type="EMBL" id="JAZAVK010000027">
    <property type="protein sequence ID" value="KAK7429638.1"/>
    <property type="molecule type" value="Genomic_DNA"/>
</dbReference>
<keyword evidence="9 12" id="KW-0472">Membrane</keyword>
<evidence type="ECO:0000259" key="13">
    <source>
        <dbReference type="PROSITE" id="PS51384"/>
    </source>
</evidence>
<feature type="transmembrane region" description="Helical" evidence="12">
    <location>
        <begin position="81"/>
        <end position="103"/>
    </location>
</feature>
<evidence type="ECO:0000256" key="11">
    <source>
        <dbReference type="SAM" id="MobiDB-lite"/>
    </source>
</evidence>
<feature type="transmembrane region" description="Helical" evidence="12">
    <location>
        <begin position="110"/>
        <end position="130"/>
    </location>
</feature>
<feature type="transmembrane region" description="Helical" evidence="12">
    <location>
        <begin position="25"/>
        <end position="46"/>
    </location>
</feature>
<evidence type="ECO:0000256" key="6">
    <source>
        <dbReference type="ARBA" id="ARBA00022989"/>
    </source>
</evidence>
<comment type="subcellular location">
    <subcellularLocation>
        <location evidence="1">Membrane</location>
        <topology evidence="1">Multi-pass membrane protein</topology>
    </subcellularLocation>
</comment>
<dbReference type="InterPro" id="IPR013112">
    <property type="entry name" value="FAD-bd_8"/>
</dbReference>
<dbReference type="SFLD" id="SFLDG01168">
    <property type="entry name" value="Ferric_reductase_subgroup_(FRE"/>
    <property type="match status" value="1"/>
</dbReference>
<feature type="domain" description="FAD-binding FR-type" evidence="13">
    <location>
        <begin position="237"/>
        <end position="349"/>
    </location>
</feature>
<organism evidence="14 15">
    <name type="scientific">Neonectria magnoliae</name>
    <dbReference type="NCBI Taxonomy" id="2732573"/>
    <lineage>
        <taxon>Eukaryota</taxon>
        <taxon>Fungi</taxon>
        <taxon>Dikarya</taxon>
        <taxon>Ascomycota</taxon>
        <taxon>Pezizomycotina</taxon>
        <taxon>Sordariomycetes</taxon>
        <taxon>Hypocreomycetidae</taxon>
        <taxon>Hypocreales</taxon>
        <taxon>Nectriaceae</taxon>
        <taxon>Neonectria</taxon>
    </lineage>
</organism>
<dbReference type="PROSITE" id="PS51384">
    <property type="entry name" value="FAD_FR"/>
    <property type="match status" value="1"/>
</dbReference>
<keyword evidence="3" id="KW-0813">Transport</keyword>
<dbReference type="Proteomes" id="UP001498421">
    <property type="component" value="Unassembled WGS sequence"/>
</dbReference>
<protein>
    <recommendedName>
        <fullName evidence="13">FAD-binding FR-type domain-containing protein</fullName>
    </recommendedName>
</protein>
<evidence type="ECO:0000256" key="12">
    <source>
        <dbReference type="SAM" id="Phobius"/>
    </source>
</evidence>
<dbReference type="InterPro" id="IPR039261">
    <property type="entry name" value="FNR_nucleotide-bd"/>
</dbReference>
<evidence type="ECO:0000256" key="1">
    <source>
        <dbReference type="ARBA" id="ARBA00004141"/>
    </source>
</evidence>
<comment type="similarity">
    <text evidence="2">Belongs to the ferric reductase (FRE) family.</text>
</comment>
<evidence type="ECO:0000256" key="5">
    <source>
        <dbReference type="ARBA" id="ARBA00022982"/>
    </source>
</evidence>
<evidence type="ECO:0000256" key="8">
    <source>
        <dbReference type="ARBA" id="ARBA00023065"/>
    </source>
</evidence>
<gene>
    <name evidence="14" type="ORF">QQZ08_003833</name>
</gene>
<dbReference type="PANTHER" id="PTHR32361">
    <property type="entry name" value="FERRIC/CUPRIC REDUCTASE TRANSMEMBRANE COMPONENT"/>
    <property type="match status" value="1"/>
</dbReference>
<keyword evidence="6 12" id="KW-1133">Transmembrane helix</keyword>
<dbReference type="InterPro" id="IPR017927">
    <property type="entry name" value="FAD-bd_FR_type"/>
</dbReference>
<evidence type="ECO:0000256" key="7">
    <source>
        <dbReference type="ARBA" id="ARBA00023002"/>
    </source>
</evidence>
<evidence type="ECO:0000313" key="14">
    <source>
        <dbReference type="EMBL" id="KAK7429638.1"/>
    </source>
</evidence>
<dbReference type="InterPro" id="IPR051410">
    <property type="entry name" value="Ferric/Cupric_Reductase"/>
</dbReference>
<evidence type="ECO:0000256" key="9">
    <source>
        <dbReference type="ARBA" id="ARBA00023136"/>
    </source>
</evidence>
<evidence type="ECO:0000256" key="2">
    <source>
        <dbReference type="ARBA" id="ARBA00006278"/>
    </source>
</evidence>
<evidence type="ECO:0000256" key="3">
    <source>
        <dbReference type="ARBA" id="ARBA00022448"/>
    </source>
</evidence>
<keyword evidence="5" id="KW-0249">Electron transport</keyword>
<dbReference type="Pfam" id="PF08030">
    <property type="entry name" value="NAD_binding_6"/>
    <property type="match status" value="1"/>
</dbReference>
<dbReference type="InterPro" id="IPR013121">
    <property type="entry name" value="Fe_red_NAD-bd_6"/>
</dbReference>
<evidence type="ECO:0000313" key="15">
    <source>
        <dbReference type="Proteomes" id="UP001498421"/>
    </source>
</evidence>
<dbReference type="Gene3D" id="3.40.50.80">
    <property type="entry name" value="Nucleotide-binding domain of ferredoxin-NADP reductase (FNR) module"/>
    <property type="match status" value="1"/>
</dbReference>
<dbReference type="SUPFAM" id="SSF52343">
    <property type="entry name" value="Ferredoxin reductase-like, C-terminal NADP-linked domain"/>
    <property type="match status" value="1"/>
</dbReference>
<feature type="region of interest" description="Disordered" evidence="11">
    <location>
        <begin position="429"/>
        <end position="460"/>
    </location>
</feature>